<keyword evidence="1" id="KW-0812">Transmembrane</keyword>
<feature type="transmembrane region" description="Helical" evidence="1">
    <location>
        <begin position="46"/>
        <end position="67"/>
    </location>
</feature>
<reference evidence="2" key="1">
    <citation type="submission" date="2020-08" db="EMBL/GenBank/DDBJ databases">
        <title>Genome public.</title>
        <authorList>
            <person name="Liu C."/>
            <person name="Sun Q."/>
        </authorList>
    </citation>
    <scope>NUCLEOTIDE SEQUENCE</scope>
    <source>
        <strain evidence="2">BX12</strain>
    </source>
</reference>
<feature type="transmembrane region" description="Helical" evidence="1">
    <location>
        <begin position="73"/>
        <end position="93"/>
    </location>
</feature>
<proteinExistence type="predicted"/>
<dbReference type="EMBL" id="JACRYT010000012">
    <property type="protein sequence ID" value="MBC6680351.1"/>
    <property type="molecule type" value="Genomic_DNA"/>
</dbReference>
<gene>
    <name evidence="2" type="ORF">H9L42_11020</name>
</gene>
<keyword evidence="1" id="KW-0472">Membrane</keyword>
<keyword evidence="3" id="KW-1185">Reference proteome</keyword>
<evidence type="ECO:0000313" key="3">
    <source>
        <dbReference type="Proteomes" id="UP000602647"/>
    </source>
</evidence>
<organism evidence="2 3">
    <name type="scientific">Zhenpiania hominis</name>
    <dbReference type="NCBI Taxonomy" id="2763644"/>
    <lineage>
        <taxon>Bacteria</taxon>
        <taxon>Bacillati</taxon>
        <taxon>Bacillota</taxon>
        <taxon>Clostridia</taxon>
        <taxon>Peptostreptococcales</taxon>
        <taxon>Anaerovoracaceae</taxon>
        <taxon>Zhenpiania</taxon>
    </lineage>
</organism>
<feature type="transmembrane region" description="Helical" evidence="1">
    <location>
        <begin position="6"/>
        <end position="25"/>
    </location>
</feature>
<sequence length="109" mass="12130">MTYALGVIAGLVFGGIMGQLKNLFIWRRYLRESASEHAGPENLGSLYTRSFISYAVNLLVLAAAFFSRDILPFNGIAFLVGTAVALATMNKVLAFEQKRQERKGKEREQ</sequence>
<dbReference type="Proteomes" id="UP000602647">
    <property type="component" value="Unassembled WGS sequence"/>
</dbReference>
<protein>
    <submittedName>
        <fullName evidence="2">Uncharacterized protein</fullName>
    </submittedName>
</protein>
<dbReference type="AlphaFoldDB" id="A0A923SR70"/>
<dbReference type="RefSeq" id="WP_187303449.1">
    <property type="nucleotide sequence ID" value="NZ_CBCTON010000025.1"/>
</dbReference>
<keyword evidence="1" id="KW-1133">Transmembrane helix</keyword>
<name>A0A923SR70_9FIRM</name>
<evidence type="ECO:0000256" key="1">
    <source>
        <dbReference type="SAM" id="Phobius"/>
    </source>
</evidence>
<comment type="caution">
    <text evidence="2">The sequence shown here is derived from an EMBL/GenBank/DDBJ whole genome shotgun (WGS) entry which is preliminary data.</text>
</comment>
<accession>A0A923SR70</accession>
<evidence type="ECO:0000313" key="2">
    <source>
        <dbReference type="EMBL" id="MBC6680351.1"/>
    </source>
</evidence>